<dbReference type="GO" id="GO:0005886">
    <property type="term" value="C:plasma membrane"/>
    <property type="evidence" value="ECO:0007669"/>
    <property type="project" value="UniProtKB-SubCell"/>
</dbReference>
<dbReference type="PIRSF" id="PIRSF003097">
    <property type="entry name" value="FtsX"/>
    <property type="match status" value="1"/>
</dbReference>
<evidence type="ECO:0000256" key="7">
    <source>
        <dbReference type="ARBA" id="ARBA00022989"/>
    </source>
</evidence>
<evidence type="ECO:0000259" key="13">
    <source>
        <dbReference type="Pfam" id="PF18075"/>
    </source>
</evidence>
<evidence type="ECO:0000256" key="3">
    <source>
        <dbReference type="ARBA" id="ARBA00021907"/>
    </source>
</evidence>
<dbReference type="EMBL" id="PFQF01000040">
    <property type="protein sequence ID" value="PJA20050.1"/>
    <property type="molecule type" value="Genomic_DNA"/>
</dbReference>
<evidence type="ECO:0000256" key="8">
    <source>
        <dbReference type="ARBA" id="ARBA00023136"/>
    </source>
</evidence>
<dbReference type="InterPro" id="IPR040690">
    <property type="entry name" value="FtsX_ECD"/>
</dbReference>
<evidence type="ECO:0000313" key="14">
    <source>
        <dbReference type="EMBL" id="PJA20050.1"/>
    </source>
</evidence>
<gene>
    <name evidence="14" type="ORF">COX60_02930</name>
</gene>
<dbReference type="InterPro" id="IPR003838">
    <property type="entry name" value="ABC3_permease_C"/>
</dbReference>
<evidence type="ECO:0000256" key="9">
    <source>
        <dbReference type="ARBA" id="ARBA00023306"/>
    </source>
</evidence>
<feature type="domain" description="FtsX extracellular" evidence="13">
    <location>
        <begin position="62"/>
        <end position="145"/>
    </location>
</feature>
<evidence type="ECO:0000256" key="6">
    <source>
        <dbReference type="ARBA" id="ARBA00022692"/>
    </source>
</evidence>
<feature type="domain" description="ABC3 transporter permease C-terminal" evidence="12">
    <location>
        <begin position="181"/>
        <end position="303"/>
    </location>
</feature>
<protein>
    <recommendedName>
        <fullName evidence="3 10">Cell division protein FtsX</fullName>
    </recommendedName>
</protein>
<keyword evidence="5 10" id="KW-0132">Cell division</keyword>
<reference evidence="15" key="1">
    <citation type="submission" date="2017-09" db="EMBL/GenBank/DDBJ databases">
        <title>Depth-based differentiation of microbial function through sediment-hosted aquifers and enrichment of novel symbionts in the deep terrestrial subsurface.</title>
        <authorList>
            <person name="Probst A.J."/>
            <person name="Ladd B."/>
            <person name="Jarett J.K."/>
            <person name="Geller-Mcgrath D.E."/>
            <person name="Sieber C.M.K."/>
            <person name="Emerson J.B."/>
            <person name="Anantharaman K."/>
            <person name="Thomas B.C."/>
            <person name="Malmstrom R."/>
            <person name="Stieglmeier M."/>
            <person name="Klingl A."/>
            <person name="Woyke T."/>
            <person name="Ryan C.M."/>
            <person name="Banfield J.F."/>
        </authorList>
    </citation>
    <scope>NUCLEOTIDE SEQUENCE [LARGE SCALE GENOMIC DNA]</scope>
</reference>
<comment type="caution">
    <text evidence="14">The sequence shown here is derived from an EMBL/GenBank/DDBJ whole genome shotgun (WGS) entry which is preliminary data.</text>
</comment>
<comment type="similarity">
    <text evidence="2 10">Belongs to the ABC-4 integral membrane protein family. FtsX subfamily.</text>
</comment>
<evidence type="ECO:0000313" key="15">
    <source>
        <dbReference type="Proteomes" id="UP000230137"/>
    </source>
</evidence>
<dbReference type="InterPro" id="IPR004513">
    <property type="entry name" value="FtsX"/>
</dbReference>
<feature type="transmembrane region" description="Helical" evidence="11">
    <location>
        <begin position="274"/>
        <end position="298"/>
    </location>
</feature>
<evidence type="ECO:0000256" key="11">
    <source>
        <dbReference type="SAM" id="Phobius"/>
    </source>
</evidence>
<evidence type="ECO:0000256" key="10">
    <source>
        <dbReference type="PIRNR" id="PIRNR003097"/>
    </source>
</evidence>
<dbReference type="Pfam" id="PF02687">
    <property type="entry name" value="FtsX"/>
    <property type="match status" value="1"/>
</dbReference>
<feature type="transmembrane region" description="Helical" evidence="11">
    <location>
        <begin position="177"/>
        <end position="198"/>
    </location>
</feature>
<keyword evidence="4 10" id="KW-1003">Cell membrane</keyword>
<dbReference type="Pfam" id="PF18075">
    <property type="entry name" value="FtsX_ECD"/>
    <property type="match status" value="1"/>
</dbReference>
<keyword evidence="6 11" id="KW-0812">Transmembrane</keyword>
<organism evidence="14 15">
    <name type="scientific">Candidatus Berkelbacteria bacterium CG_4_10_14_0_2_um_filter_35_9_33_12</name>
    <dbReference type="NCBI Taxonomy" id="1974499"/>
    <lineage>
        <taxon>Bacteria</taxon>
        <taxon>Candidatus Berkelbacteria</taxon>
    </lineage>
</organism>
<sequence length="304" mass="35061">MIGLVKLRRIIFLGLRNFYRNGWLSTVATLMMSLTLIIITSFVVFNLILSSIINIAKNKIDLSVYFKDSVSETEIIDYQVKLKARADIETVEYVNKEKALSYFKLLPIKSEIKELVKPEDNILPRSLKIKTKDPEDIATISEYFSTPAFELRVDHISTKDNQEVIDRLLNMSRFVRWVGGLVSILFILIALVIIVNTIRLTIFARQKELEVMQLVGASWSFIRLPFLVESVMYVVLATTISTLVLFIGFRIIQSLAFQYLSITEYDLEKFLVNHIYVLIGWQLLTGLFISLISTIMSLRKYLKI</sequence>
<keyword evidence="9 10" id="KW-0131">Cell cycle</keyword>
<evidence type="ECO:0000256" key="4">
    <source>
        <dbReference type="ARBA" id="ARBA00022475"/>
    </source>
</evidence>
<accession>A0A2M7W3J6</accession>
<dbReference type="PANTHER" id="PTHR47755:SF1">
    <property type="entry name" value="CELL DIVISION PROTEIN FTSX"/>
    <property type="match status" value="1"/>
</dbReference>
<evidence type="ECO:0000259" key="12">
    <source>
        <dbReference type="Pfam" id="PF02687"/>
    </source>
</evidence>
<proteinExistence type="inferred from homology"/>
<dbReference type="Proteomes" id="UP000230137">
    <property type="component" value="Unassembled WGS sequence"/>
</dbReference>
<dbReference type="Gene3D" id="3.30.70.3040">
    <property type="match status" value="1"/>
</dbReference>
<dbReference type="GO" id="GO:0051301">
    <property type="term" value="P:cell division"/>
    <property type="evidence" value="ECO:0007669"/>
    <property type="project" value="UniProtKB-KW"/>
</dbReference>
<keyword evidence="7 11" id="KW-1133">Transmembrane helix</keyword>
<name>A0A2M7W3J6_9BACT</name>
<evidence type="ECO:0000256" key="1">
    <source>
        <dbReference type="ARBA" id="ARBA00004651"/>
    </source>
</evidence>
<keyword evidence="8 10" id="KW-0472">Membrane</keyword>
<evidence type="ECO:0000256" key="5">
    <source>
        <dbReference type="ARBA" id="ARBA00022618"/>
    </source>
</evidence>
<dbReference type="AlphaFoldDB" id="A0A2M7W3J6"/>
<feature type="transmembrane region" description="Helical" evidence="11">
    <location>
        <begin position="23"/>
        <end position="49"/>
    </location>
</feature>
<evidence type="ECO:0000256" key="2">
    <source>
        <dbReference type="ARBA" id="ARBA00007379"/>
    </source>
</evidence>
<comment type="subcellular location">
    <subcellularLocation>
        <location evidence="1">Cell membrane</location>
        <topology evidence="1">Multi-pass membrane protein</topology>
    </subcellularLocation>
</comment>
<dbReference type="PANTHER" id="PTHR47755">
    <property type="entry name" value="CELL DIVISION PROTEIN FTSX"/>
    <property type="match status" value="1"/>
</dbReference>